<protein>
    <submittedName>
        <fullName evidence="1">Adbba8c0-46bf-4ae6-969b-a8a416f3cbb2</fullName>
    </submittedName>
</protein>
<accession>A0A8H2VXQ3</accession>
<evidence type="ECO:0000313" key="1">
    <source>
        <dbReference type="EMBL" id="CAD6446832.1"/>
    </source>
</evidence>
<dbReference type="AlphaFoldDB" id="A0A8H2VXQ3"/>
<dbReference type="EMBL" id="CAJHIA010000021">
    <property type="protein sequence ID" value="CAD6446832.1"/>
    <property type="molecule type" value="Genomic_DNA"/>
</dbReference>
<sequence>MKGIMRSRVQFGISSSALTPWDRITPNGPGLGWEGYTMVTTKRENKNFEFYRETKAWIEIALQLLLPLFRHNLSPIDKLSLQFYIASTLLHEFAHALNQFQDPPMGRSIVRNEPAYGGDENGKGAEVFCELGYSFVKGLLGVMPKILNPVHCVGAPPIALLLSKEIPARKYDNGIFLHDAGEDFAQFEETNKVVPVLSNYFEYIDTDEFWDKITPNFGVSIIGPVLASIVVVEPDASRPELSSYVFNDSKRRWMYEAEAVVSDIELLSSLSPNQRRAYGIALEKKDHEFTKLRRVR</sequence>
<comment type="caution">
    <text evidence="1">The sequence shown here is derived from an EMBL/GenBank/DDBJ whole genome shotgun (WGS) entry which is preliminary data.</text>
</comment>
<dbReference type="Proteomes" id="UP000624404">
    <property type="component" value="Unassembled WGS sequence"/>
</dbReference>
<reference evidence="1" key="1">
    <citation type="submission" date="2020-10" db="EMBL/GenBank/DDBJ databases">
        <authorList>
            <person name="Kusch S."/>
        </authorList>
    </citation>
    <scope>NUCLEOTIDE SEQUENCE</scope>
    <source>
        <strain evidence="1">SwB9</strain>
    </source>
</reference>
<name>A0A8H2VXQ3_9HELO</name>
<gene>
    <name evidence="1" type="ORF">SCLTRI_LOCUS6624</name>
</gene>
<organism evidence="1 2">
    <name type="scientific">Sclerotinia trifoliorum</name>
    <dbReference type="NCBI Taxonomy" id="28548"/>
    <lineage>
        <taxon>Eukaryota</taxon>
        <taxon>Fungi</taxon>
        <taxon>Dikarya</taxon>
        <taxon>Ascomycota</taxon>
        <taxon>Pezizomycotina</taxon>
        <taxon>Leotiomycetes</taxon>
        <taxon>Helotiales</taxon>
        <taxon>Sclerotiniaceae</taxon>
        <taxon>Sclerotinia</taxon>
    </lineage>
</organism>
<evidence type="ECO:0000313" key="2">
    <source>
        <dbReference type="Proteomes" id="UP000624404"/>
    </source>
</evidence>
<dbReference type="OrthoDB" id="10254945at2759"/>
<keyword evidence="2" id="KW-1185">Reference proteome</keyword>
<proteinExistence type="predicted"/>